<accession>A0ACC0LMI9</accession>
<keyword evidence="2" id="KW-1185">Reference proteome</keyword>
<dbReference type="EMBL" id="CM046398">
    <property type="protein sequence ID" value="KAI8529844.1"/>
    <property type="molecule type" value="Genomic_DNA"/>
</dbReference>
<organism evidence="1 2">
    <name type="scientific">Rhododendron molle</name>
    <name type="common">Chinese azalea</name>
    <name type="synonym">Azalea mollis</name>
    <dbReference type="NCBI Taxonomy" id="49168"/>
    <lineage>
        <taxon>Eukaryota</taxon>
        <taxon>Viridiplantae</taxon>
        <taxon>Streptophyta</taxon>
        <taxon>Embryophyta</taxon>
        <taxon>Tracheophyta</taxon>
        <taxon>Spermatophyta</taxon>
        <taxon>Magnoliopsida</taxon>
        <taxon>eudicotyledons</taxon>
        <taxon>Gunneridae</taxon>
        <taxon>Pentapetalae</taxon>
        <taxon>asterids</taxon>
        <taxon>Ericales</taxon>
        <taxon>Ericaceae</taxon>
        <taxon>Ericoideae</taxon>
        <taxon>Rhodoreae</taxon>
        <taxon>Rhododendron</taxon>
    </lineage>
</organism>
<evidence type="ECO:0000313" key="1">
    <source>
        <dbReference type="EMBL" id="KAI8529844.1"/>
    </source>
</evidence>
<sequence>MMKHHQLPRNLVAPQGMDSVGDTASNIVGVGTGPSVSTSSPTDSTPTISGCSGAKRLRTSWVWNHFTINEHFKDENGIYIGPRAVSNYCDINYSSVGEHGVGQHGRHIKKITCFWFKVLLDIVSEETEKEEVIHMVQQQIVTYIHGRSMWAEVDVVATYEGLKWQHDVAPTSVFGYDVFS</sequence>
<name>A0ACC0LMI9_RHOML</name>
<proteinExistence type="predicted"/>
<reference evidence="1" key="1">
    <citation type="submission" date="2022-02" db="EMBL/GenBank/DDBJ databases">
        <title>Plant Genome Project.</title>
        <authorList>
            <person name="Zhang R.-G."/>
        </authorList>
    </citation>
    <scope>NUCLEOTIDE SEQUENCE</scope>
    <source>
        <strain evidence="1">AT1</strain>
    </source>
</reference>
<protein>
    <submittedName>
        <fullName evidence="1">Uncharacterized protein</fullName>
    </submittedName>
</protein>
<evidence type="ECO:0000313" key="2">
    <source>
        <dbReference type="Proteomes" id="UP001062846"/>
    </source>
</evidence>
<comment type="caution">
    <text evidence="1">The sequence shown here is derived from an EMBL/GenBank/DDBJ whole genome shotgun (WGS) entry which is preliminary data.</text>
</comment>
<gene>
    <name evidence="1" type="ORF">RHMOL_Rhmol11G0006000</name>
</gene>
<dbReference type="Proteomes" id="UP001062846">
    <property type="component" value="Chromosome 11"/>
</dbReference>